<protein>
    <submittedName>
        <fullName evidence="2">Uncharacterized protein</fullName>
    </submittedName>
</protein>
<dbReference type="EMBL" id="JAAMFK010000002">
    <property type="protein sequence ID" value="MBS9338362.1"/>
    <property type="molecule type" value="Genomic_DNA"/>
</dbReference>
<organism evidence="2 3">
    <name type="scientific">Fructobacillus broussonetiae</name>
    <dbReference type="NCBI Taxonomy" id="2713173"/>
    <lineage>
        <taxon>Bacteria</taxon>
        <taxon>Bacillati</taxon>
        <taxon>Bacillota</taxon>
        <taxon>Bacilli</taxon>
        <taxon>Lactobacillales</taxon>
        <taxon>Lactobacillaceae</taxon>
        <taxon>Fructobacillus</taxon>
    </lineage>
</organism>
<dbReference type="Proteomes" id="UP001519504">
    <property type="component" value="Unassembled WGS sequence"/>
</dbReference>
<sequence>MTNSMFWNEVINWFFLIGSTGGFIYIVTLSLDKNPWFGDNDVDRDIAHNERKKAQRLFKEQKKALKAATKRA</sequence>
<keyword evidence="1" id="KW-1133">Transmembrane helix</keyword>
<keyword evidence="1" id="KW-0472">Membrane</keyword>
<keyword evidence="3" id="KW-1185">Reference proteome</keyword>
<feature type="transmembrane region" description="Helical" evidence="1">
    <location>
        <begin position="12"/>
        <end position="31"/>
    </location>
</feature>
<dbReference type="RefSeq" id="WP_213808647.1">
    <property type="nucleotide sequence ID" value="NZ_JAAMFK010000002.1"/>
</dbReference>
<name>A0ABS5QZH5_9LACO</name>
<evidence type="ECO:0000256" key="1">
    <source>
        <dbReference type="SAM" id="Phobius"/>
    </source>
</evidence>
<evidence type="ECO:0000313" key="3">
    <source>
        <dbReference type="Proteomes" id="UP001519504"/>
    </source>
</evidence>
<gene>
    <name evidence="2" type="ORF">G6R29_01765</name>
</gene>
<evidence type="ECO:0000313" key="2">
    <source>
        <dbReference type="EMBL" id="MBS9338362.1"/>
    </source>
</evidence>
<accession>A0ABS5QZH5</accession>
<keyword evidence="1" id="KW-0812">Transmembrane</keyword>
<proteinExistence type="predicted"/>
<reference evidence="2 3" key="1">
    <citation type="submission" date="2020-02" db="EMBL/GenBank/DDBJ databases">
        <title>Fructobacillus sp. isolated from paper mulberry of Taiwan.</title>
        <authorList>
            <person name="Lin S.-T."/>
        </authorList>
    </citation>
    <scope>NUCLEOTIDE SEQUENCE [LARGE SCALE GENOMIC DNA]</scope>
    <source>
        <strain evidence="2 3">M2-14</strain>
    </source>
</reference>
<comment type="caution">
    <text evidence="2">The sequence shown here is derived from an EMBL/GenBank/DDBJ whole genome shotgun (WGS) entry which is preliminary data.</text>
</comment>